<dbReference type="InterPro" id="IPR030854">
    <property type="entry name" value="RNase_J_bac"/>
</dbReference>
<feature type="compositionally biased region" description="Polar residues" evidence="10">
    <location>
        <begin position="1"/>
        <end position="23"/>
    </location>
</feature>
<feature type="region of interest" description="Disordered" evidence="10">
    <location>
        <begin position="95"/>
        <end position="120"/>
    </location>
</feature>
<dbReference type="Gene3D" id="3.60.15.10">
    <property type="entry name" value="Ribonuclease Z/Hydroxyacylglutathione hydrolase-like"/>
    <property type="match status" value="1"/>
</dbReference>
<keyword evidence="5 9" id="KW-0378">Hydrolase</keyword>
<organism evidence="12 13">
    <name type="scientific">Helicobacter trogontum</name>
    <dbReference type="NCBI Taxonomy" id="50960"/>
    <lineage>
        <taxon>Bacteria</taxon>
        <taxon>Pseudomonadati</taxon>
        <taxon>Campylobacterota</taxon>
        <taxon>Epsilonproteobacteria</taxon>
        <taxon>Campylobacterales</taxon>
        <taxon>Helicobacteraceae</taxon>
        <taxon>Helicobacter</taxon>
    </lineage>
</organism>
<evidence type="ECO:0000313" key="12">
    <source>
        <dbReference type="EMBL" id="GAB0173127.1"/>
    </source>
</evidence>
<comment type="function">
    <text evidence="9">An RNase that has 5'-3' exonuclease and possibly endonuclease activity. Involved in maturation of rRNA and in some organisms also mRNA maturation and/or decay.</text>
</comment>
<protein>
    <recommendedName>
        <fullName evidence="9">Ribonuclease J</fullName>
        <shortName evidence="9">RNase J</shortName>
        <ecNumber evidence="9">3.1.-.-</ecNumber>
    </recommendedName>
</protein>
<dbReference type="InterPro" id="IPR055132">
    <property type="entry name" value="RNase_J_b_CASP"/>
</dbReference>
<dbReference type="InterPro" id="IPR004613">
    <property type="entry name" value="RNase_J"/>
</dbReference>
<dbReference type="Gene3D" id="3.10.20.580">
    <property type="match status" value="1"/>
</dbReference>
<dbReference type="EC" id="3.1.-.-" evidence="9"/>
<dbReference type="InterPro" id="IPR041636">
    <property type="entry name" value="RNase_J_C"/>
</dbReference>
<keyword evidence="8 9" id="KW-0694">RNA-binding</keyword>
<gene>
    <name evidence="9" type="primary">rnj</name>
    <name evidence="12" type="ORF">NHP164001_11430</name>
</gene>
<reference evidence="12 13" key="1">
    <citation type="submission" date="2024-06" db="EMBL/GenBank/DDBJ databases">
        <title>Draft genome sequence of Helicobacter trogontum NHP16-4001.</title>
        <authorList>
            <person name="Rimbara E."/>
            <person name="Suzuki M."/>
        </authorList>
    </citation>
    <scope>NUCLEOTIDE SEQUENCE [LARGE SCALE GENOMIC DNA]</scope>
    <source>
        <strain evidence="12 13">NHP16-4001</strain>
    </source>
</reference>
<accession>A0ABQ0D478</accession>
<evidence type="ECO:0000256" key="5">
    <source>
        <dbReference type="ARBA" id="ARBA00022801"/>
    </source>
</evidence>
<dbReference type="CDD" id="cd07714">
    <property type="entry name" value="RNaseJ_MBL-fold"/>
    <property type="match status" value="1"/>
</dbReference>
<dbReference type="InterPro" id="IPR001279">
    <property type="entry name" value="Metallo-B-lactamas"/>
</dbReference>
<keyword evidence="4 9" id="KW-0255">Endonuclease</keyword>
<keyword evidence="3" id="KW-0479">Metal-binding</keyword>
<feature type="compositionally biased region" description="Basic and acidic residues" evidence="10">
    <location>
        <begin position="107"/>
        <end position="120"/>
    </location>
</feature>
<comment type="similarity">
    <text evidence="9">Belongs to the metallo-beta-lactamase superfamily. RNA-metabolizing metallo-beta-lactamase-like family. Bacterial RNase J subfamily.</text>
</comment>
<proteinExistence type="inferred from homology"/>
<dbReference type="NCBIfam" id="TIGR00649">
    <property type="entry name" value="MG423"/>
    <property type="match status" value="1"/>
</dbReference>
<evidence type="ECO:0000256" key="9">
    <source>
        <dbReference type="HAMAP-Rule" id="MF_01491"/>
    </source>
</evidence>
<dbReference type="InterPro" id="IPR036866">
    <property type="entry name" value="RibonucZ/Hydroxyglut_hydro"/>
</dbReference>
<dbReference type="EMBL" id="BAAFHN010000024">
    <property type="protein sequence ID" value="GAB0173127.1"/>
    <property type="molecule type" value="Genomic_DNA"/>
</dbReference>
<feature type="compositionally biased region" description="Polar residues" evidence="10">
    <location>
        <begin position="51"/>
        <end position="65"/>
    </location>
</feature>
<name>A0ABQ0D478_9HELI</name>
<evidence type="ECO:0000259" key="11">
    <source>
        <dbReference type="SMART" id="SM00849"/>
    </source>
</evidence>
<evidence type="ECO:0000256" key="10">
    <source>
        <dbReference type="SAM" id="MobiDB-lite"/>
    </source>
</evidence>
<dbReference type="Pfam" id="PF17770">
    <property type="entry name" value="RNase_J_C"/>
    <property type="match status" value="1"/>
</dbReference>
<comment type="subcellular location">
    <subcellularLocation>
        <location evidence="9">Cytoplasm</location>
    </subcellularLocation>
</comment>
<keyword evidence="9" id="KW-0698">rRNA processing</keyword>
<dbReference type="HAMAP" id="MF_01491">
    <property type="entry name" value="RNase_J_bact"/>
    <property type="match status" value="1"/>
</dbReference>
<keyword evidence="6" id="KW-0862">Zinc</keyword>
<keyword evidence="13" id="KW-1185">Reference proteome</keyword>
<dbReference type="RefSeq" id="WP_052089143.1">
    <property type="nucleotide sequence ID" value="NZ_BAAFHN010000024.1"/>
</dbReference>
<keyword evidence="2 9" id="KW-0540">Nuclease</keyword>
<comment type="caution">
    <text evidence="12">The sequence shown here is derived from an EMBL/GenBank/DDBJ whole genome shotgun (WGS) entry which is preliminary data.</text>
</comment>
<evidence type="ECO:0000256" key="4">
    <source>
        <dbReference type="ARBA" id="ARBA00022759"/>
    </source>
</evidence>
<dbReference type="InterPro" id="IPR001587">
    <property type="entry name" value="RNase_J_CS"/>
</dbReference>
<dbReference type="PROSITE" id="PS01292">
    <property type="entry name" value="UPF0036"/>
    <property type="match status" value="1"/>
</dbReference>
<dbReference type="Proteomes" id="UP001562457">
    <property type="component" value="Unassembled WGS sequence"/>
</dbReference>
<feature type="compositionally biased region" description="Basic and acidic residues" evidence="10">
    <location>
        <begin position="31"/>
        <end position="42"/>
    </location>
</feature>
<dbReference type="SUPFAM" id="SSF56281">
    <property type="entry name" value="Metallo-hydrolase/oxidoreductase"/>
    <property type="match status" value="1"/>
</dbReference>
<evidence type="ECO:0000313" key="13">
    <source>
        <dbReference type="Proteomes" id="UP001562457"/>
    </source>
</evidence>
<dbReference type="Pfam" id="PF22505">
    <property type="entry name" value="RNase_J_b_CASP"/>
    <property type="match status" value="1"/>
</dbReference>
<feature type="domain" description="Metallo-beta-lactamase" evidence="11">
    <location>
        <begin position="177"/>
        <end position="373"/>
    </location>
</feature>
<feature type="binding site" evidence="9">
    <location>
        <begin position="522"/>
        <end position="526"/>
    </location>
    <ligand>
        <name>substrate</name>
    </ligand>
</feature>
<evidence type="ECO:0000256" key="6">
    <source>
        <dbReference type="ARBA" id="ARBA00022833"/>
    </source>
</evidence>
<evidence type="ECO:0000256" key="7">
    <source>
        <dbReference type="ARBA" id="ARBA00022839"/>
    </source>
</evidence>
<evidence type="ECO:0000256" key="1">
    <source>
        <dbReference type="ARBA" id="ARBA00022490"/>
    </source>
</evidence>
<dbReference type="InterPro" id="IPR011108">
    <property type="entry name" value="RMMBL"/>
</dbReference>
<dbReference type="InterPro" id="IPR042173">
    <property type="entry name" value="RNase_J_2"/>
</dbReference>
<dbReference type="SMART" id="SM00849">
    <property type="entry name" value="Lactamase_B"/>
    <property type="match status" value="1"/>
</dbReference>
<dbReference type="PANTHER" id="PTHR43694">
    <property type="entry name" value="RIBONUCLEASE J"/>
    <property type="match status" value="1"/>
</dbReference>
<feature type="region of interest" description="Disordered" evidence="10">
    <location>
        <begin position="1"/>
        <end position="81"/>
    </location>
</feature>
<dbReference type="Pfam" id="PF00753">
    <property type="entry name" value="Lactamase_B"/>
    <property type="match status" value="1"/>
</dbReference>
<dbReference type="PANTHER" id="PTHR43694:SF1">
    <property type="entry name" value="RIBONUCLEASE J"/>
    <property type="match status" value="1"/>
</dbReference>
<sequence length="757" mass="85781">MNDTQEYTQNSGEGQQEHIANNQQKKRVKLPHTDTQKGEKHNIHTRKPRSNKNPMQTTEDFNTRSANEHKKRNFKPQFKSEYTKDANAIENRKWVGENKHAARQRKERHEDEKHEDGTRKIKAPTEKGNLSFHKDLKKGVEVNTKIQKGSLNPHHKLNLNTNAKVRITPLGGLGEIGGNMTVIETEKSAIIIDIGMSFPDDSMPGVDILIPDFHYIQSIKNKIAAVVITHAHEDHIGAVPYFYKQFQFPLYGTPLALGLVGNKFEEHGLKQYKSLFHIVEKRSPVRIGDFEIEWIHITHSIIDSSALAIRTEAGVIMHTGDFKIDHTPIDNLPTDLHRLAHYGEEGVMLLLSDSTNSHKSGVTPSEASVGPTFDNLFKNATGRVIMSTFSSNIHRVYQAISYGLKYNRKVAVIGRSMEKNLDIARELGYIDLPNNVFIEAHEVLQYPDEEVLIVTTGSQGETMSALYRMATDEHRHIKIKPTDMVILSAKAIPGNEGSVSAVINLIMKAGAKVAYQDFSEIHVSGHAAQEEQKLMLRLIKPKFFLPVHGEYNHIAKHKQTAIACGVLEKNIYLMEDGDQIEVNPNYMRKVKSVRTGKSCVDNQANRHIDNDVINERNLLANDGIFILTLRMDMQRKKILEHRINVFGILGQKEEVELAKFIMDNIHMHFGNAKPTIFKDAKSLENDLFSVLRKLLFKRFKKYPAILVNVLIDGEVRQKMAQNAPHQENNVVNAPLESMLNENSNNLIISNPSKFSFM</sequence>
<dbReference type="Gene3D" id="3.40.50.10710">
    <property type="entry name" value="Metallo-hydrolase/oxidoreductase"/>
    <property type="match status" value="1"/>
</dbReference>
<evidence type="ECO:0000256" key="2">
    <source>
        <dbReference type="ARBA" id="ARBA00022722"/>
    </source>
</evidence>
<dbReference type="Pfam" id="PF07521">
    <property type="entry name" value="RMMBL"/>
    <property type="match status" value="1"/>
</dbReference>
<comment type="subunit">
    <text evidence="9">Homodimer, may be a subunit of the RNA degradosome.</text>
</comment>
<keyword evidence="7 9" id="KW-0269">Exonuclease</keyword>
<keyword evidence="1 9" id="KW-0963">Cytoplasm</keyword>
<evidence type="ECO:0000256" key="3">
    <source>
        <dbReference type="ARBA" id="ARBA00022723"/>
    </source>
</evidence>
<evidence type="ECO:0000256" key="8">
    <source>
        <dbReference type="ARBA" id="ARBA00022884"/>
    </source>
</evidence>